<feature type="region of interest" description="Disordered" evidence="1">
    <location>
        <begin position="181"/>
        <end position="314"/>
    </location>
</feature>
<evidence type="ECO:0000256" key="1">
    <source>
        <dbReference type="SAM" id="MobiDB-lite"/>
    </source>
</evidence>
<evidence type="ECO:0000313" key="2">
    <source>
        <dbReference type="EMBL" id="ELZ32519.1"/>
    </source>
</evidence>
<feature type="compositionally biased region" description="Basic and acidic residues" evidence="1">
    <location>
        <begin position="138"/>
        <end position="150"/>
    </location>
</feature>
<feature type="compositionally biased region" description="Low complexity" evidence="1">
    <location>
        <begin position="430"/>
        <end position="441"/>
    </location>
</feature>
<name>M0DEF6_HALPD</name>
<feature type="region of interest" description="Disordered" evidence="1">
    <location>
        <begin position="376"/>
        <end position="513"/>
    </location>
</feature>
<feature type="compositionally biased region" description="Basic and acidic residues" evidence="1">
    <location>
        <begin position="447"/>
        <end position="466"/>
    </location>
</feature>
<dbReference type="AlphaFoldDB" id="M0DEF6"/>
<comment type="caution">
    <text evidence="2">The sequence shown here is derived from an EMBL/GenBank/DDBJ whole genome shotgun (WGS) entry which is preliminary data.</text>
</comment>
<protein>
    <submittedName>
        <fullName evidence="2">Uncharacterized protein</fullName>
    </submittedName>
</protein>
<feature type="compositionally biased region" description="Basic and acidic residues" evidence="1">
    <location>
        <begin position="300"/>
        <end position="314"/>
    </location>
</feature>
<feature type="region of interest" description="Disordered" evidence="1">
    <location>
        <begin position="137"/>
        <end position="158"/>
    </location>
</feature>
<proteinExistence type="predicted"/>
<evidence type="ECO:0000313" key="3">
    <source>
        <dbReference type="Proteomes" id="UP000011513"/>
    </source>
</evidence>
<accession>M0DEF6</accession>
<feature type="compositionally biased region" description="Low complexity" evidence="1">
    <location>
        <begin position="467"/>
        <end position="479"/>
    </location>
</feature>
<gene>
    <name evidence="2" type="ORF">C474_06847</name>
</gene>
<dbReference type="InParanoid" id="M0DEF6"/>
<feature type="compositionally biased region" description="Basic and acidic residues" evidence="1">
    <location>
        <begin position="230"/>
        <end position="242"/>
    </location>
</feature>
<feature type="compositionally biased region" description="Basic and acidic residues" evidence="1">
    <location>
        <begin position="260"/>
        <end position="282"/>
    </location>
</feature>
<dbReference type="Proteomes" id="UP000011513">
    <property type="component" value="Unassembled WGS sequence"/>
</dbReference>
<dbReference type="EMBL" id="AOIV01000011">
    <property type="protein sequence ID" value="ELZ32519.1"/>
    <property type="molecule type" value="Genomic_DNA"/>
</dbReference>
<sequence length="546" mass="60407">MIHVVDGVEIPLSSNALALTRLRTTLAPGMPGRSPKIAGLLSPFEGLSTRRSLADSPDQLTAIDLSYLVLAVFHETREIRERRVRETRHNRETRVERIRERRGENTRVVLDGEHHSADVRRPPTATTVLVGTGVSRLGSERNDARSDGLDSTRPSTPFVDRTWRETKLRVAPRMATVRPAVVAQPSLRRGASQALRRQSDERYATADDPPSPGSLLVHTRPPLVGRRRTNTTERRYGERPTSADHSNLGRPPPLFPRSLVFEHVRRPAESGHAGSGDDERGRTASRRRQSLHEVTPLGRGVDRRSAPSVRETPERLADRWRGGFEALFYVQHPGLTVLKSRRPAVTSFDTTRSGVREPNRLSSPAGALTALRRHRGTSLGEAVETRDEASTTTVRPVVGRGHGTVSEWVQSKTGRRRDEVASLGSFRTASSGRLSNGSSESVTSSATRDEPLTYRVTDTSRSRDSSSETSASAATTADPTSHRPVRTSRATPPDGASLTPESESRTPPFSAATLDAMNRHEVNRLVDRLYGQLERKYRIERQRRGL</sequence>
<keyword evidence="3" id="KW-1185">Reference proteome</keyword>
<organism evidence="2 3">
    <name type="scientific">Halogeometricum pallidum JCM 14848</name>
    <dbReference type="NCBI Taxonomy" id="1227487"/>
    <lineage>
        <taxon>Archaea</taxon>
        <taxon>Methanobacteriati</taxon>
        <taxon>Methanobacteriota</taxon>
        <taxon>Stenosarchaea group</taxon>
        <taxon>Halobacteria</taxon>
        <taxon>Halobacteriales</taxon>
        <taxon>Haloferacaceae</taxon>
        <taxon>Halogeometricum</taxon>
    </lineage>
</organism>
<dbReference type="PATRIC" id="fig|1227487.5.peg.1395"/>
<reference evidence="2 3" key="1">
    <citation type="journal article" date="2014" name="PLoS Genet.">
        <title>Phylogenetically driven sequencing of extremely halophilic archaea reveals strategies for static and dynamic osmo-response.</title>
        <authorList>
            <person name="Becker E.A."/>
            <person name="Seitzer P.M."/>
            <person name="Tritt A."/>
            <person name="Larsen D."/>
            <person name="Krusor M."/>
            <person name="Yao A.I."/>
            <person name="Wu D."/>
            <person name="Madern D."/>
            <person name="Eisen J.A."/>
            <person name="Darling A.E."/>
            <person name="Facciotti M.T."/>
        </authorList>
    </citation>
    <scope>NUCLEOTIDE SEQUENCE [LARGE SCALE GENOMIC DNA]</scope>
    <source>
        <strain evidence="2 3">JCM 14848</strain>
    </source>
</reference>